<dbReference type="AlphaFoldDB" id="A0A444JWA0"/>
<organism evidence="1 2">
    <name type="scientific">Photobacterium chitinilyticum</name>
    <dbReference type="NCBI Taxonomy" id="2485123"/>
    <lineage>
        <taxon>Bacteria</taxon>
        <taxon>Pseudomonadati</taxon>
        <taxon>Pseudomonadota</taxon>
        <taxon>Gammaproteobacteria</taxon>
        <taxon>Vibrionales</taxon>
        <taxon>Vibrionaceae</taxon>
        <taxon>Photobacterium</taxon>
    </lineage>
</organism>
<name>A0A444JWA0_9GAMM</name>
<comment type="caution">
    <text evidence="1">The sequence shown here is derived from an EMBL/GenBank/DDBJ whole genome shotgun (WGS) entry which is preliminary data.</text>
</comment>
<reference evidence="1 2" key="1">
    <citation type="submission" date="2018-11" db="EMBL/GenBank/DDBJ databases">
        <title>Photobacterium sp. BEI247 sp. nov., a marine bacterium isolated from Yongle Blue Hole in the South China Sea.</title>
        <authorList>
            <person name="Wang X."/>
        </authorList>
    </citation>
    <scope>NUCLEOTIDE SEQUENCE [LARGE SCALE GENOMIC DNA]</scope>
    <source>
        <strain evidence="2">BEI247</strain>
    </source>
</reference>
<gene>
    <name evidence="1" type="ORF">EDI28_04790</name>
</gene>
<dbReference type="Proteomes" id="UP000287563">
    <property type="component" value="Unassembled WGS sequence"/>
</dbReference>
<evidence type="ECO:0000313" key="1">
    <source>
        <dbReference type="EMBL" id="RWX57349.1"/>
    </source>
</evidence>
<protein>
    <recommendedName>
        <fullName evidence="3">Polyhydroxyalkanoic acid system protein</fullName>
    </recommendedName>
</protein>
<proteinExistence type="predicted"/>
<accession>A0A444JWA0</accession>
<dbReference type="InterPro" id="IPR013433">
    <property type="entry name" value="PHA_gran_rgn"/>
</dbReference>
<dbReference type="EMBL" id="RJLM01000001">
    <property type="protein sequence ID" value="RWX57349.1"/>
    <property type="molecule type" value="Genomic_DNA"/>
</dbReference>
<evidence type="ECO:0000313" key="2">
    <source>
        <dbReference type="Proteomes" id="UP000287563"/>
    </source>
</evidence>
<sequence length="109" mass="12538">MLIRSNRVNTLNRVSFFVTIFIERNHDFPLDDITVLSEQIAGELEQEYGLTWSWQENKLLINHASARGFLYSEEGKITIELKLGFAASLFSASIENHISERLDQLLLPN</sequence>
<keyword evidence="2" id="KW-1185">Reference proteome</keyword>
<evidence type="ECO:0008006" key="3">
    <source>
        <dbReference type="Google" id="ProtNLM"/>
    </source>
</evidence>
<dbReference type="OrthoDB" id="287584at2"/>
<dbReference type="Pfam" id="PF09650">
    <property type="entry name" value="PHA_gran_rgn"/>
    <property type="match status" value="1"/>
</dbReference>